<dbReference type="EMBL" id="CM056743">
    <property type="protein sequence ID" value="KAJ8670815.1"/>
    <property type="molecule type" value="Genomic_DNA"/>
</dbReference>
<organism evidence="1 2">
    <name type="scientific">Eretmocerus hayati</name>
    <dbReference type="NCBI Taxonomy" id="131215"/>
    <lineage>
        <taxon>Eukaryota</taxon>
        <taxon>Metazoa</taxon>
        <taxon>Ecdysozoa</taxon>
        <taxon>Arthropoda</taxon>
        <taxon>Hexapoda</taxon>
        <taxon>Insecta</taxon>
        <taxon>Pterygota</taxon>
        <taxon>Neoptera</taxon>
        <taxon>Endopterygota</taxon>
        <taxon>Hymenoptera</taxon>
        <taxon>Apocrita</taxon>
        <taxon>Proctotrupomorpha</taxon>
        <taxon>Chalcidoidea</taxon>
        <taxon>Aphelinidae</taxon>
        <taxon>Aphelininae</taxon>
        <taxon>Eretmocerus</taxon>
    </lineage>
</organism>
<name>A0ACC2NMN0_9HYME</name>
<proteinExistence type="predicted"/>
<keyword evidence="2" id="KW-1185">Reference proteome</keyword>
<dbReference type="Proteomes" id="UP001239111">
    <property type="component" value="Chromosome 3"/>
</dbReference>
<sequence length="299" mass="33214">MNNRTEEVPEGRAQTPQVPDRPTTSRSAGFSGEAAAARPHRFRMTRQQRAARNANWTLEPQQPTMSHDRNQSLSAMFSEDEILELPDQEYRDLERAYRTTGNPLHGRRLLQHIQQDCRKKIKKRGLRIWRQKKRDQQAAELQEVQAAIDGLGFAATAKLRSRKRTANSNKNATKRPRVPSSVPQAPSESSECLNPQSEAHATWSSELIVDNQVTTVQFSIEATATAANGAAEQRSSAFSSETPRCVTYELSTQDLTQASSQQLDLITLLDDVPAMQGSLAVESTGDSPQSPFDMPSLAT</sequence>
<gene>
    <name evidence="1" type="ORF">QAD02_002074</name>
</gene>
<reference evidence="1" key="1">
    <citation type="submission" date="2023-04" db="EMBL/GenBank/DDBJ databases">
        <title>A chromosome-level genome assembly of the parasitoid wasp Eretmocerus hayati.</title>
        <authorList>
            <person name="Zhong Y."/>
            <person name="Liu S."/>
            <person name="Liu Y."/>
        </authorList>
    </citation>
    <scope>NUCLEOTIDE SEQUENCE</scope>
    <source>
        <strain evidence="1">ZJU_SS_LIU_2023</strain>
    </source>
</reference>
<comment type="caution">
    <text evidence="1">The sequence shown here is derived from an EMBL/GenBank/DDBJ whole genome shotgun (WGS) entry which is preliminary data.</text>
</comment>
<evidence type="ECO:0000313" key="2">
    <source>
        <dbReference type="Proteomes" id="UP001239111"/>
    </source>
</evidence>
<evidence type="ECO:0000313" key="1">
    <source>
        <dbReference type="EMBL" id="KAJ8670815.1"/>
    </source>
</evidence>
<protein>
    <submittedName>
        <fullName evidence="1">Uncharacterized protein</fullName>
    </submittedName>
</protein>
<accession>A0ACC2NMN0</accession>